<dbReference type="NCBIfam" id="TIGR00236">
    <property type="entry name" value="wecB"/>
    <property type="match status" value="1"/>
</dbReference>
<dbReference type="Pfam" id="PF02350">
    <property type="entry name" value="Epimerase_2"/>
    <property type="match status" value="1"/>
</dbReference>
<feature type="domain" description="UDP-N-acetylglucosamine 2-epimerase" evidence="6">
    <location>
        <begin position="26"/>
        <end position="371"/>
    </location>
</feature>
<proteinExistence type="inferred from homology"/>
<protein>
    <recommendedName>
        <fullName evidence="4">UDP-N-acetylglucosamine 2-epimerase (non-hydrolyzing)</fullName>
        <ecNumber evidence="4">5.1.3.14</ecNumber>
    </recommendedName>
</protein>
<evidence type="ECO:0000256" key="4">
    <source>
        <dbReference type="ARBA" id="ARBA00038858"/>
    </source>
</evidence>
<comment type="catalytic activity">
    <reaction evidence="2">
        <text>UDP-N-acetyl-alpha-D-glucosamine = UDP-N-acetyl-alpha-D-mannosamine</text>
        <dbReference type="Rhea" id="RHEA:17213"/>
        <dbReference type="ChEBI" id="CHEBI:57705"/>
        <dbReference type="ChEBI" id="CHEBI:68623"/>
        <dbReference type="EC" id="5.1.3.14"/>
    </reaction>
</comment>
<evidence type="ECO:0000256" key="2">
    <source>
        <dbReference type="ARBA" id="ARBA00036080"/>
    </source>
</evidence>
<evidence type="ECO:0000256" key="5">
    <source>
        <dbReference type="RuleBase" id="RU003513"/>
    </source>
</evidence>
<evidence type="ECO:0000259" key="6">
    <source>
        <dbReference type="Pfam" id="PF02350"/>
    </source>
</evidence>
<dbReference type="EC" id="5.1.3.14" evidence="4"/>
<comment type="similarity">
    <text evidence="3 5">Belongs to the UDP-N-acetylglucosamine 2-epimerase family.</text>
</comment>
<keyword evidence="8" id="KW-1185">Reference proteome</keyword>
<sequence length="377" mass="38527">MLHRPRLLVVFGTRPEAIKMAPVIEALRNYPQIDTRVLVTGQHRGLLEQALRAFGIVADVDLALMGAAATLEGQLAAMLVAIGAALERERPARVVVHGDTLTTLATTLAAHLRGVPVAHVEAGLRSGDLSAPWPEEGSRRVAGVLADLHFAPTPAAAAALRAENVPAAAIHLTGNTVADALRIVRARIAAAPAPADAVAAALARFSGRRIVTVTAHRRENQGETLAGIAEAVARLAERADLGIVVPLHPNPAVAGPLALRLGGSARIALLPALDYAAFVRLMTASTLILTDSGGVQEEAPALGVPVLVLRDVTERPEGVAAGGARIVGTDPARIVAAASALLDDPAAIGAMAVARDCHGDGHAAGRIAAILAAALAT</sequence>
<evidence type="ECO:0000256" key="3">
    <source>
        <dbReference type="ARBA" id="ARBA00038209"/>
    </source>
</evidence>
<organism evidence="7 8">
    <name type="scientific">Sphingomonas endophytica</name>
    <dbReference type="NCBI Taxonomy" id="869719"/>
    <lineage>
        <taxon>Bacteria</taxon>
        <taxon>Pseudomonadati</taxon>
        <taxon>Pseudomonadota</taxon>
        <taxon>Alphaproteobacteria</taxon>
        <taxon>Sphingomonadales</taxon>
        <taxon>Sphingomonadaceae</taxon>
        <taxon>Sphingomonas</taxon>
    </lineage>
</organism>
<dbReference type="SUPFAM" id="SSF53756">
    <property type="entry name" value="UDP-Glycosyltransferase/glycogen phosphorylase"/>
    <property type="match status" value="1"/>
</dbReference>
<dbReference type="Proteomes" id="UP000560131">
    <property type="component" value="Unassembled WGS sequence"/>
</dbReference>
<dbReference type="CDD" id="cd03786">
    <property type="entry name" value="GTB_UDP-GlcNAc_2-Epimerase"/>
    <property type="match status" value="1"/>
</dbReference>
<dbReference type="GO" id="GO:0008761">
    <property type="term" value="F:UDP-N-acetylglucosamine 2-epimerase activity"/>
    <property type="evidence" value="ECO:0007669"/>
    <property type="project" value="UniProtKB-EC"/>
</dbReference>
<comment type="caution">
    <text evidence="7">The sequence shown here is derived from an EMBL/GenBank/DDBJ whole genome shotgun (WGS) entry which is preliminary data.</text>
</comment>
<evidence type="ECO:0000313" key="8">
    <source>
        <dbReference type="Proteomes" id="UP000560131"/>
    </source>
</evidence>
<keyword evidence="1 5" id="KW-0413">Isomerase</keyword>
<reference evidence="7 8" key="1">
    <citation type="submission" date="2020-08" db="EMBL/GenBank/DDBJ databases">
        <title>Genomic Encyclopedia of Type Strains, Phase IV (KMG-IV): sequencing the most valuable type-strain genomes for metagenomic binning, comparative biology and taxonomic classification.</title>
        <authorList>
            <person name="Goeker M."/>
        </authorList>
    </citation>
    <scope>NUCLEOTIDE SEQUENCE [LARGE SCALE GENOMIC DNA]</scope>
    <source>
        <strain evidence="7 8">DSM 101535</strain>
    </source>
</reference>
<name>A0ABR6N684_9SPHN</name>
<evidence type="ECO:0000313" key="7">
    <source>
        <dbReference type="EMBL" id="MBB5726287.1"/>
    </source>
</evidence>
<dbReference type="InterPro" id="IPR029767">
    <property type="entry name" value="WecB-like"/>
</dbReference>
<dbReference type="EMBL" id="JACIJN010000006">
    <property type="protein sequence ID" value="MBB5726287.1"/>
    <property type="molecule type" value="Genomic_DNA"/>
</dbReference>
<gene>
    <name evidence="7" type="ORF">FHS97_002223</name>
</gene>
<evidence type="ECO:0000256" key="1">
    <source>
        <dbReference type="ARBA" id="ARBA00023235"/>
    </source>
</evidence>
<dbReference type="PANTHER" id="PTHR43174:SF2">
    <property type="entry name" value="UDP-N-ACETYLGLUCOSAMINE 2-EPIMERASE"/>
    <property type="match status" value="1"/>
</dbReference>
<dbReference type="PANTHER" id="PTHR43174">
    <property type="entry name" value="UDP-N-ACETYLGLUCOSAMINE 2-EPIMERASE"/>
    <property type="match status" value="1"/>
</dbReference>
<dbReference type="Gene3D" id="3.40.50.2000">
    <property type="entry name" value="Glycogen Phosphorylase B"/>
    <property type="match status" value="2"/>
</dbReference>
<accession>A0ABR6N684</accession>
<dbReference type="InterPro" id="IPR003331">
    <property type="entry name" value="UDP_GlcNAc_Epimerase_2_dom"/>
</dbReference>